<dbReference type="STRING" id="51670.SAMN04488557_3492"/>
<evidence type="ECO:0000313" key="4">
    <source>
        <dbReference type="Proteomes" id="UP000199423"/>
    </source>
</evidence>
<name>A0A1I7NTW4_9HYPH</name>
<dbReference type="GO" id="GO:0016279">
    <property type="term" value="F:protein-lysine N-methyltransferase activity"/>
    <property type="evidence" value="ECO:0007669"/>
    <property type="project" value="TreeGrafter"/>
</dbReference>
<organism evidence="3 4">
    <name type="scientific">Hyphomicrobium facile</name>
    <dbReference type="NCBI Taxonomy" id="51670"/>
    <lineage>
        <taxon>Bacteria</taxon>
        <taxon>Pseudomonadati</taxon>
        <taxon>Pseudomonadota</taxon>
        <taxon>Alphaproteobacteria</taxon>
        <taxon>Hyphomicrobiales</taxon>
        <taxon>Hyphomicrobiaceae</taxon>
        <taxon>Hyphomicrobium</taxon>
    </lineage>
</organism>
<protein>
    <submittedName>
        <fullName evidence="3">Predicted nicotinamide N-methyase</fullName>
    </submittedName>
</protein>
<reference evidence="4" key="1">
    <citation type="submission" date="2016-10" db="EMBL/GenBank/DDBJ databases">
        <authorList>
            <person name="Varghese N."/>
            <person name="Submissions S."/>
        </authorList>
    </citation>
    <scope>NUCLEOTIDE SEQUENCE [LARGE SCALE GENOMIC DNA]</scope>
    <source>
        <strain evidence="4">DSM 1565</strain>
    </source>
</reference>
<gene>
    <name evidence="3" type="ORF">SAMN04488557_3492</name>
</gene>
<dbReference type="PANTHER" id="PTHR43648:SF1">
    <property type="entry name" value="ELECTRON TRANSFER FLAVOPROTEIN BETA SUBUNIT LYSINE METHYLTRANSFERASE"/>
    <property type="match status" value="1"/>
</dbReference>
<evidence type="ECO:0000256" key="2">
    <source>
        <dbReference type="ARBA" id="ARBA00022679"/>
    </source>
</evidence>
<dbReference type="AlphaFoldDB" id="A0A1I7NTW4"/>
<dbReference type="OrthoDB" id="9794615at2"/>
<keyword evidence="4" id="KW-1185">Reference proteome</keyword>
<dbReference type="SUPFAM" id="SSF53335">
    <property type="entry name" value="S-adenosyl-L-methionine-dependent methyltransferases"/>
    <property type="match status" value="1"/>
</dbReference>
<dbReference type="Pfam" id="PF06325">
    <property type="entry name" value="PrmA"/>
    <property type="match status" value="1"/>
</dbReference>
<dbReference type="InterPro" id="IPR050078">
    <property type="entry name" value="Ribosomal_L11_MeTrfase_PrmA"/>
</dbReference>
<dbReference type="Gene3D" id="3.40.50.150">
    <property type="entry name" value="Vaccinia Virus protein VP39"/>
    <property type="match status" value="1"/>
</dbReference>
<dbReference type="EMBL" id="FPCH01000003">
    <property type="protein sequence ID" value="SFV38084.1"/>
    <property type="molecule type" value="Genomic_DNA"/>
</dbReference>
<dbReference type="GO" id="GO:0032259">
    <property type="term" value="P:methylation"/>
    <property type="evidence" value="ECO:0007669"/>
    <property type="project" value="UniProtKB-KW"/>
</dbReference>
<evidence type="ECO:0000256" key="1">
    <source>
        <dbReference type="ARBA" id="ARBA00022603"/>
    </source>
</evidence>
<evidence type="ECO:0000313" key="3">
    <source>
        <dbReference type="EMBL" id="SFV38084.1"/>
    </source>
</evidence>
<proteinExistence type="predicted"/>
<dbReference type="RefSeq" id="WP_092868948.1">
    <property type="nucleotide sequence ID" value="NZ_FPCH01000003.1"/>
</dbReference>
<keyword evidence="1" id="KW-0489">Methyltransferase</keyword>
<sequence>MTGRLDPADPRSAKRFIVENTKPIAPPLVPEITLRLAEESLPIWQKTEDELGELNVPPPFWAFAWAGGQAVSRYLLDHPEICRGRTVLDIGAGSGISAIAAAKTGAARVLAADIDGLAIAACAINAEANAASIETTDADLLAGEPPAGSVIIVGDLFYERQLAGRVVEYIDRAKALGCSVYIGDPRRSYFPDGRFTPLAEYQVPVTRELEDYDIKRTTVWGG</sequence>
<dbReference type="PANTHER" id="PTHR43648">
    <property type="entry name" value="ELECTRON TRANSFER FLAVOPROTEIN BETA SUBUNIT LYSINE METHYLTRANSFERASE"/>
    <property type="match status" value="1"/>
</dbReference>
<dbReference type="InterPro" id="IPR029063">
    <property type="entry name" value="SAM-dependent_MTases_sf"/>
</dbReference>
<accession>A0A1I7NTW4</accession>
<keyword evidence="2" id="KW-0808">Transferase</keyword>
<dbReference type="Proteomes" id="UP000199423">
    <property type="component" value="Unassembled WGS sequence"/>
</dbReference>